<feature type="compositionally biased region" description="Polar residues" evidence="7">
    <location>
        <begin position="90"/>
        <end position="104"/>
    </location>
</feature>
<evidence type="ECO:0000313" key="10">
    <source>
        <dbReference type="EMBL" id="KAH9822919.1"/>
    </source>
</evidence>
<dbReference type="Proteomes" id="UP001138500">
    <property type="component" value="Unassembled WGS sequence"/>
</dbReference>
<feature type="compositionally biased region" description="Basic and acidic residues" evidence="7">
    <location>
        <begin position="159"/>
        <end position="193"/>
    </location>
</feature>
<reference evidence="10 11" key="1">
    <citation type="journal article" date="2018" name="IMA Fungus">
        <title>IMA Genome-F 10: Nine draft genome sequences of Claviceps purpurea s.lat., including C. arundinis, C. humidiphila, and C. cf. spartinae, pseudomolecules for the pitch canker pathogen Fusarium circinatum, draft genome of Davidsoniella eucalypti, Grosmannia galeiformis, Quambalaria eucalypti, and Teratosphaeria destructans.</title>
        <authorList>
            <person name="Wingfield B.D."/>
            <person name="Liu M."/>
            <person name="Nguyen H.D."/>
            <person name="Lane F.A."/>
            <person name="Morgan S.W."/>
            <person name="De Vos L."/>
            <person name="Wilken P.M."/>
            <person name="Duong T.A."/>
            <person name="Aylward J."/>
            <person name="Coetzee M.P."/>
            <person name="Dadej K."/>
            <person name="De Beer Z.W."/>
            <person name="Findlay W."/>
            <person name="Havenga M."/>
            <person name="Kolarik M."/>
            <person name="Menzies J.G."/>
            <person name="Naidoo K."/>
            <person name="Pochopski O."/>
            <person name="Shoukouhi P."/>
            <person name="Santana Q.C."/>
            <person name="Seifert K.A."/>
            <person name="Soal N."/>
            <person name="Steenkamp E.T."/>
            <person name="Tatham C.T."/>
            <person name="van der Nest M.A."/>
            <person name="Wingfield M.J."/>
        </authorList>
    </citation>
    <scope>NUCLEOTIDE SEQUENCE [LARGE SCALE GENOMIC DNA]</scope>
    <source>
        <strain evidence="10">CMW44962</strain>
    </source>
</reference>
<protein>
    <submittedName>
        <fullName evidence="10">SET (Su(Var)3-9, Enhancer-of-zeste, Trithorax) domain</fullName>
    </submittedName>
</protein>
<feature type="region of interest" description="Disordered" evidence="7">
    <location>
        <begin position="296"/>
        <end position="492"/>
    </location>
</feature>
<keyword evidence="4" id="KW-0805">Transcription regulation</keyword>
<keyword evidence="5" id="KW-0804">Transcription</keyword>
<evidence type="ECO:0000256" key="2">
    <source>
        <dbReference type="ARBA" id="ARBA00022679"/>
    </source>
</evidence>
<feature type="compositionally biased region" description="Polar residues" evidence="7">
    <location>
        <begin position="321"/>
        <end position="333"/>
    </location>
</feature>
<comment type="catalytic activity">
    <reaction evidence="6">
        <text>L-lysyl(27)-[histone H3] + 3 S-adenosyl-L-methionine = N(6),N(6),N(6)-trimethyl-L-lysyl(27)-[histone H3] + 3 S-adenosyl-L-homocysteine + 3 H(+)</text>
        <dbReference type="Rhea" id="RHEA:60292"/>
        <dbReference type="Rhea" id="RHEA-COMP:15535"/>
        <dbReference type="Rhea" id="RHEA-COMP:15548"/>
        <dbReference type="ChEBI" id="CHEBI:15378"/>
        <dbReference type="ChEBI" id="CHEBI:29969"/>
        <dbReference type="ChEBI" id="CHEBI:57856"/>
        <dbReference type="ChEBI" id="CHEBI:59789"/>
        <dbReference type="ChEBI" id="CHEBI:61961"/>
        <dbReference type="EC" id="2.1.1.356"/>
    </reaction>
</comment>
<feature type="region of interest" description="Disordered" evidence="7">
    <location>
        <begin position="583"/>
        <end position="630"/>
    </location>
</feature>
<feature type="compositionally biased region" description="Basic and acidic residues" evidence="7">
    <location>
        <begin position="201"/>
        <end position="216"/>
    </location>
</feature>
<dbReference type="Pfam" id="PF18264">
    <property type="entry name" value="preSET_CXC"/>
    <property type="match status" value="1"/>
</dbReference>
<dbReference type="GO" id="GO:0032259">
    <property type="term" value="P:methylation"/>
    <property type="evidence" value="ECO:0007669"/>
    <property type="project" value="UniProtKB-KW"/>
</dbReference>
<dbReference type="InterPro" id="IPR001214">
    <property type="entry name" value="SET_dom"/>
</dbReference>
<name>A0A9W7SM17_9PEZI</name>
<evidence type="ECO:0000256" key="4">
    <source>
        <dbReference type="ARBA" id="ARBA00023015"/>
    </source>
</evidence>
<dbReference type="InterPro" id="IPR026489">
    <property type="entry name" value="CXC_dom"/>
</dbReference>
<feature type="domain" description="CXC" evidence="9">
    <location>
        <begin position="1066"/>
        <end position="1176"/>
    </location>
</feature>
<dbReference type="InterPro" id="IPR041355">
    <property type="entry name" value="Pre-SET_CXC"/>
</dbReference>
<reference evidence="10 11" key="2">
    <citation type="journal article" date="2021" name="Curr. Genet.">
        <title>Genetic response to nitrogen starvation in the aggressive Eucalyptus foliar pathogen Teratosphaeria destructans.</title>
        <authorList>
            <person name="Havenga M."/>
            <person name="Wingfield B.D."/>
            <person name="Wingfield M.J."/>
            <person name="Dreyer L.L."/>
            <person name="Roets F."/>
            <person name="Aylward J."/>
        </authorList>
    </citation>
    <scope>NUCLEOTIDE SEQUENCE [LARGE SCALE GENOMIC DNA]</scope>
    <source>
        <strain evidence="10">CMW44962</strain>
    </source>
</reference>
<evidence type="ECO:0000256" key="5">
    <source>
        <dbReference type="ARBA" id="ARBA00023163"/>
    </source>
</evidence>
<evidence type="ECO:0000256" key="1">
    <source>
        <dbReference type="ARBA" id="ARBA00022603"/>
    </source>
</evidence>
<dbReference type="Gene3D" id="2.170.270.10">
    <property type="entry name" value="SET domain"/>
    <property type="match status" value="1"/>
</dbReference>
<dbReference type="SUPFAM" id="SSF82199">
    <property type="entry name" value="SET domain"/>
    <property type="match status" value="1"/>
</dbReference>
<evidence type="ECO:0000313" key="11">
    <source>
        <dbReference type="Proteomes" id="UP001138500"/>
    </source>
</evidence>
<feature type="compositionally biased region" description="Basic and acidic residues" evidence="7">
    <location>
        <begin position="257"/>
        <end position="267"/>
    </location>
</feature>
<dbReference type="SMART" id="SM00317">
    <property type="entry name" value="SET"/>
    <property type="match status" value="1"/>
</dbReference>
<feature type="region of interest" description="Disordered" evidence="7">
    <location>
        <begin position="1350"/>
        <end position="1401"/>
    </location>
</feature>
<dbReference type="GO" id="GO:0003682">
    <property type="term" value="F:chromatin binding"/>
    <property type="evidence" value="ECO:0007669"/>
    <property type="project" value="TreeGrafter"/>
</dbReference>
<comment type="caution">
    <text evidence="10">The sequence shown here is derived from an EMBL/GenBank/DDBJ whole genome shotgun (WGS) entry which is preliminary data.</text>
</comment>
<feature type="compositionally biased region" description="Basic residues" evidence="7">
    <location>
        <begin position="1473"/>
        <end position="1482"/>
    </location>
</feature>
<feature type="region of interest" description="Disordered" evidence="7">
    <location>
        <begin position="642"/>
        <end position="686"/>
    </location>
</feature>
<sequence length="1482" mass="162475">MQTDAKTIPAALSAVRAPCATLHRDRQDWEGATPSADPLTIDLTLSDDDTSHRTQQSDRGDGQVGPGQRTSHADQPHLNGFKDLALSRATLGQSGRSDPVTSTAKQRHTSHAGASTVSSRLKVTARPMPKTELNQDANKAEAKFGGPKNASASATTSKTDQRDSAANEKSSARESLKTLISKQDRTSSRRDPMDGSVSSRELQKTDSTSHERDLAHTRRPPIPASRSNLRDGMAALDRVKRHREGGPVEEAPAAKKPRVETHGRNDSSKIPAIAAGGIHFRRPAIVPIANVQEATAQQTTAKKTMGTLRTPPRRPPANLAPSATGTSTFSNGRSDVIVLDDELPSTNTLDLVQDPTRKQKQPGRQDLVIDLSNDEAEAEAGAELPGVRIASLLNHSPRKHRPAPAAPASPVKPSEAIAGPGLPKPSRIAQNESQTQVASSVRAKNGLKHESSRPTKVPPTREGRQPPQDWPMGVDASTQESKIGKNRSKPTLVNGFGVHVLSTPIASSPGKTMQNRISAQITDYESINGPSSEKAAVAAAIEKNVPCAPDVHGTTKSAGPAQAVSPTVPRLEVLRATLPLSSTVNGATSNAKKQAVIDQSKKPQEQPNDTSAPATKPRTAISREQQRPPGRIAQQLTELVADGRPPSPLYDLPHSRDIASNSRARHERSQAVVGTSEHSSIASPPKNPFNQFMHTSNEAVAQMVEQTVGAELGNYAADNEYYSRIELKQARLSKRSQPPGDITSRDAPPGGASVDRPYSFKSWATLTLEPRKKGAVSNNATFLNLERAGKPGKLKLALQHAALEPRDEMPGYAHYVSIKKSFLAPNSRNLHYWPYFTDDFDYDTRAESLKDQYDLDIRDRRRKLARLQRAESLHAHAEQALKRLDLTWADVLSYLLDPRPNVGDGNPDALRALADRDLICDEDFKRGDERAQTVLSCLPAPKPERIGRAAVLCERFSKMANISLWQMARKHLLDTLPQDTSKGQEHFLDAFTCRVCLRFDCPYHGKIDEYDDEYDELDDLPAEERKENPVITDIIHPRKVNYRTRTAFNPAPVETSEATAGPTLKKRDLGYWQKVVHDHVEQDVFTPCHHPGLACDQAECSCYDRRLPCEKTCSCSTDCARKFPGCSCKRGGKKVCFEDERCLCSQLGRECDPDLCGSCGVVDIVDPMNRYDEEICKGKCKNAGIQRGVPKRTMIGTSAIHGFGLYIGEDVGPNEFIGEYKGEIIMKEEAERRGAVYEFQGLSYLFALNKTQEIDSTYFGNKIRFINHANAGHNNTYPRVRLVNAVHHIALYSKYKLKAGEELFFDYGPKFGNEALGGSSLAGAKKKSRSGAKARDANVVLGQEYEVEHEVDERGNRRAIKGAKRRRPRRGLAAAGLRKQQSTNEADDVDENAEDHEMQDADEVDDAQLAEPEGAGARLTAYYIDGSDGIDATEVTREPEDEEDDDFVYEGEEEISSDRGVAEPPFSSSPPRPRTRGRSQLR</sequence>
<keyword evidence="1" id="KW-0489">Methyltransferase</keyword>
<feature type="compositionally biased region" description="Polar residues" evidence="7">
    <location>
        <begin position="112"/>
        <end position="121"/>
    </location>
</feature>
<dbReference type="GO" id="GO:0005634">
    <property type="term" value="C:nucleus"/>
    <property type="evidence" value="ECO:0007669"/>
    <property type="project" value="TreeGrafter"/>
</dbReference>
<keyword evidence="3" id="KW-0949">S-adenosyl-L-methionine</keyword>
<feature type="compositionally biased region" description="Polar residues" evidence="7">
    <location>
        <begin position="672"/>
        <end position="686"/>
    </location>
</feature>
<evidence type="ECO:0000256" key="3">
    <source>
        <dbReference type="ARBA" id="ARBA00022691"/>
    </source>
</evidence>
<feature type="compositionally biased region" description="Polar residues" evidence="7">
    <location>
        <begin position="428"/>
        <end position="439"/>
    </location>
</feature>
<evidence type="ECO:0000259" key="8">
    <source>
        <dbReference type="PROSITE" id="PS50280"/>
    </source>
</evidence>
<dbReference type="GO" id="GO:0140951">
    <property type="term" value="F:histone H3K27 trimethyltransferase activity"/>
    <property type="evidence" value="ECO:0007669"/>
    <property type="project" value="UniProtKB-EC"/>
</dbReference>
<feature type="compositionally biased region" description="Acidic residues" evidence="7">
    <location>
        <begin position="1385"/>
        <end position="1394"/>
    </location>
</feature>
<dbReference type="InterPro" id="IPR045318">
    <property type="entry name" value="EZH1/2-like"/>
</dbReference>
<feature type="region of interest" description="Disordered" evidence="7">
    <location>
        <begin position="25"/>
        <end position="271"/>
    </location>
</feature>
<organism evidence="10 11">
    <name type="scientific">Teratosphaeria destructans</name>
    <dbReference type="NCBI Taxonomy" id="418781"/>
    <lineage>
        <taxon>Eukaryota</taxon>
        <taxon>Fungi</taxon>
        <taxon>Dikarya</taxon>
        <taxon>Ascomycota</taxon>
        <taxon>Pezizomycotina</taxon>
        <taxon>Dothideomycetes</taxon>
        <taxon>Dothideomycetidae</taxon>
        <taxon>Mycosphaerellales</taxon>
        <taxon>Teratosphaeriaceae</taxon>
        <taxon>Teratosphaeria</taxon>
    </lineage>
</organism>
<feature type="compositionally biased region" description="Basic residues" evidence="7">
    <location>
        <begin position="1357"/>
        <end position="1370"/>
    </location>
</feature>
<keyword evidence="2" id="KW-0808">Transferase</keyword>
<dbReference type="EMBL" id="RIBY02002200">
    <property type="protein sequence ID" value="KAH9822919.1"/>
    <property type="molecule type" value="Genomic_DNA"/>
</dbReference>
<feature type="domain" description="SET" evidence="8">
    <location>
        <begin position="1191"/>
        <end position="1308"/>
    </location>
</feature>
<gene>
    <name evidence="10" type="ORF">Tdes44962_MAKER00747</name>
</gene>
<dbReference type="PROSITE" id="PS51633">
    <property type="entry name" value="CXC"/>
    <property type="match status" value="1"/>
</dbReference>
<feature type="region of interest" description="Disordered" evidence="7">
    <location>
        <begin position="731"/>
        <end position="756"/>
    </location>
</feature>
<evidence type="ECO:0000256" key="7">
    <source>
        <dbReference type="SAM" id="MobiDB-lite"/>
    </source>
</evidence>
<feature type="region of interest" description="Disordered" evidence="7">
    <location>
        <begin position="547"/>
        <end position="567"/>
    </location>
</feature>
<dbReference type="Pfam" id="PF00856">
    <property type="entry name" value="SET"/>
    <property type="match status" value="1"/>
</dbReference>
<feature type="compositionally biased region" description="Polar residues" evidence="7">
    <location>
        <begin position="583"/>
        <end position="592"/>
    </location>
</feature>
<keyword evidence="11" id="KW-1185">Reference proteome</keyword>
<evidence type="ECO:0000256" key="6">
    <source>
        <dbReference type="ARBA" id="ARBA00048568"/>
    </source>
</evidence>
<feature type="compositionally biased region" description="Acidic residues" evidence="7">
    <location>
        <begin position="1439"/>
        <end position="1455"/>
    </location>
</feature>
<accession>A0A9W7SM17</accession>
<feature type="compositionally biased region" description="Basic and acidic residues" evidence="7">
    <location>
        <begin position="447"/>
        <end position="464"/>
    </location>
</feature>
<evidence type="ECO:0000259" key="9">
    <source>
        <dbReference type="PROSITE" id="PS51633"/>
    </source>
</evidence>
<feature type="region of interest" description="Disordered" evidence="7">
    <location>
        <begin position="1425"/>
        <end position="1482"/>
    </location>
</feature>
<dbReference type="PANTHER" id="PTHR45747">
    <property type="entry name" value="HISTONE-LYSINE N-METHYLTRANSFERASE E(Z)"/>
    <property type="match status" value="1"/>
</dbReference>
<dbReference type="PROSITE" id="PS50280">
    <property type="entry name" value="SET"/>
    <property type="match status" value="1"/>
</dbReference>
<dbReference type="OrthoDB" id="6141102at2759"/>
<dbReference type="PANTHER" id="PTHR45747:SF4">
    <property type="entry name" value="HISTONE-LYSINE N-METHYLTRANSFERASE E(Z)"/>
    <property type="match status" value="1"/>
</dbReference>
<dbReference type="InterPro" id="IPR046341">
    <property type="entry name" value="SET_dom_sf"/>
</dbReference>
<proteinExistence type="predicted"/>
<feature type="compositionally biased region" description="Basic and acidic residues" evidence="7">
    <location>
        <begin position="49"/>
        <end position="61"/>
    </location>
</feature>
<dbReference type="GO" id="GO:0031507">
    <property type="term" value="P:heterochromatin formation"/>
    <property type="evidence" value="ECO:0007669"/>
    <property type="project" value="TreeGrafter"/>
</dbReference>